<evidence type="ECO:0000313" key="2">
    <source>
        <dbReference type="EMBL" id="DAE01006.1"/>
    </source>
</evidence>
<accession>A0A8S5P1N0</accession>
<name>A0A8S5P1N0_9CAUD</name>
<reference evidence="2" key="1">
    <citation type="journal article" date="2021" name="Proc. Natl. Acad. Sci. U.S.A.">
        <title>A Catalog of Tens of Thousands of Viruses from Human Metagenomes Reveals Hidden Associations with Chronic Diseases.</title>
        <authorList>
            <person name="Tisza M.J."/>
            <person name="Buck C.B."/>
        </authorList>
    </citation>
    <scope>NUCLEOTIDE SEQUENCE</scope>
    <source>
        <strain evidence="2">CtXVO17</strain>
    </source>
</reference>
<dbReference type="NCBIfam" id="TIGR00616">
    <property type="entry name" value="rect"/>
    <property type="match status" value="1"/>
</dbReference>
<proteinExistence type="predicted"/>
<feature type="region of interest" description="Disordered" evidence="1">
    <location>
        <begin position="288"/>
        <end position="340"/>
    </location>
</feature>
<protein>
    <submittedName>
        <fullName evidence="2">RecT protein</fullName>
    </submittedName>
</protein>
<evidence type="ECO:0000256" key="1">
    <source>
        <dbReference type="SAM" id="MobiDB-lite"/>
    </source>
</evidence>
<dbReference type="EMBL" id="BK015316">
    <property type="protein sequence ID" value="DAE01006.1"/>
    <property type="molecule type" value="Genomic_DNA"/>
</dbReference>
<dbReference type="GO" id="GO:0006259">
    <property type="term" value="P:DNA metabolic process"/>
    <property type="evidence" value="ECO:0007669"/>
    <property type="project" value="InterPro"/>
</dbReference>
<feature type="compositionally biased region" description="Basic and acidic residues" evidence="1">
    <location>
        <begin position="306"/>
        <end position="319"/>
    </location>
</feature>
<dbReference type="InterPro" id="IPR018330">
    <property type="entry name" value="RecT_fam"/>
</dbReference>
<dbReference type="Pfam" id="PF03837">
    <property type="entry name" value="RecT"/>
    <property type="match status" value="1"/>
</dbReference>
<organism evidence="2">
    <name type="scientific">Myoviridae sp. ctXVO17</name>
    <dbReference type="NCBI Taxonomy" id="2825121"/>
    <lineage>
        <taxon>Viruses</taxon>
        <taxon>Duplodnaviria</taxon>
        <taxon>Heunggongvirae</taxon>
        <taxon>Uroviricota</taxon>
        <taxon>Caudoviricetes</taxon>
    </lineage>
</organism>
<sequence length="340" mass="38265">MVQNSLVKSKQNQNQIQDTTMTGFLNRMDIKANIEQALGKGNVQRFISGVVSAVSVNPALAECTKPSILSGALLGESLKLSPSPQLGHYYLVPYSDNKAGTKVAQFQMGYKGYIQLAIRSGQYKKLTVLAIKEGEFISFDPMNEEINIQLMINDWDAREKAETVGYYAMFELVNGFRKSMYWSKNQMLAHADKYSQAFSKDGTAINTRYGVKHKVSYADYVAGNYDQRDSWMYSSFWYKNFDAMAYKTMLRQLISKWGIMSIEMQSAFESDMAYIKEDGSKVYVEDEPVADVDATETSQQAETLEEQAKDSQQEERAQVDEAEMPTPEQVNNSAAAALFG</sequence>
<dbReference type="InterPro" id="IPR004590">
    <property type="entry name" value="ssDNA_annealing_RecT"/>
</dbReference>
<dbReference type="GO" id="GO:0003677">
    <property type="term" value="F:DNA binding"/>
    <property type="evidence" value="ECO:0007669"/>
    <property type="project" value="InterPro"/>
</dbReference>